<dbReference type="GO" id="GO:0000902">
    <property type="term" value="P:cell morphogenesis"/>
    <property type="evidence" value="ECO:0007669"/>
    <property type="project" value="TreeGrafter"/>
</dbReference>
<dbReference type="Pfam" id="PF09735">
    <property type="entry name" value="Nckap1"/>
    <property type="match status" value="1"/>
</dbReference>
<gene>
    <name evidence="2" type="ORF">Esi_0409_0011</name>
</gene>
<protein>
    <submittedName>
        <fullName evidence="2">Similar to hematopoietic protein 1 isoform 1</fullName>
    </submittedName>
</protein>
<name>D8LMP6_ECTSI</name>
<dbReference type="AlphaFoldDB" id="D8LMP6"/>
<dbReference type="EMBL" id="FN649760">
    <property type="protein sequence ID" value="CBN76222.1"/>
    <property type="molecule type" value="Genomic_DNA"/>
</dbReference>
<sequence length="252" mass="27603">MSSDSSQQIGRCHVLRRAAEGVMARLSFLEHHTLQPNGQGQAKPLCLRNPDYGKMRKKMEVSFPDQLETAKAVGFDGHARGVLSELEGVFQVFEDVTEVSQSSCLSLPTCDRDGMVEELRDMSGCRNGIPLKFAADVNPELMMSFMSLMADYVRVHLVVASVTERKQALGMYYLAHATVHGKKTTPAMAKVNSLISVCDNPLHGLAMEMSVKACEVVRSCVGGALTAVKEVVEVASEVRDSFLRRPLVLCLL</sequence>
<organism evidence="2 3">
    <name type="scientific">Ectocarpus siliculosus</name>
    <name type="common">Brown alga</name>
    <name type="synonym">Conferva siliculosa</name>
    <dbReference type="NCBI Taxonomy" id="2880"/>
    <lineage>
        <taxon>Eukaryota</taxon>
        <taxon>Sar</taxon>
        <taxon>Stramenopiles</taxon>
        <taxon>Ochrophyta</taxon>
        <taxon>PX clade</taxon>
        <taxon>Phaeophyceae</taxon>
        <taxon>Ectocarpales</taxon>
        <taxon>Ectocarpaceae</taxon>
        <taxon>Ectocarpus</taxon>
    </lineage>
</organism>
<comment type="similarity">
    <text evidence="1">Belongs to the HEM-1/HEM-2 family.</text>
</comment>
<dbReference type="Proteomes" id="UP000002630">
    <property type="component" value="Unassembled WGS sequence"/>
</dbReference>
<dbReference type="GO" id="GO:0030866">
    <property type="term" value="P:cortical actin cytoskeleton organization"/>
    <property type="evidence" value="ECO:0007669"/>
    <property type="project" value="TreeGrafter"/>
</dbReference>
<dbReference type="GO" id="GO:0030031">
    <property type="term" value="P:cell projection assembly"/>
    <property type="evidence" value="ECO:0007669"/>
    <property type="project" value="TreeGrafter"/>
</dbReference>
<keyword evidence="3" id="KW-1185">Reference proteome</keyword>
<evidence type="ECO:0000313" key="3">
    <source>
        <dbReference type="Proteomes" id="UP000002630"/>
    </source>
</evidence>
<evidence type="ECO:0000256" key="1">
    <source>
        <dbReference type="ARBA" id="ARBA00037947"/>
    </source>
</evidence>
<dbReference type="PANTHER" id="PTHR12093">
    <property type="entry name" value="NCK-ASSOCIATED PROTEIN 1"/>
    <property type="match status" value="1"/>
</dbReference>
<dbReference type="PANTHER" id="PTHR12093:SF10">
    <property type="entry name" value="MEMBRANE-ASSOCIATED PROTEIN HEM"/>
    <property type="match status" value="1"/>
</dbReference>
<proteinExistence type="inferred from homology"/>
<dbReference type="GO" id="GO:0016477">
    <property type="term" value="P:cell migration"/>
    <property type="evidence" value="ECO:0007669"/>
    <property type="project" value="TreeGrafter"/>
</dbReference>
<reference evidence="2 3" key="1">
    <citation type="journal article" date="2010" name="Nature">
        <title>The Ectocarpus genome and the independent evolution of multicellularity in brown algae.</title>
        <authorList>
            <person name="Cock J.M."/>
            <person name="Sterck L."/>
            <person name="Rouze P."/>
            <person name="Scornet D."/>
            <person name="Allen A.E."/>
            <person name="Amoutzias G."/>
            <person name="Anthouard V."/>
            <person name="Artiguenave F."/>
            <person name="Aury J.M."/>
            <person name="Badger J.H."/>
            <person name="Beszteri B."/>
            <person name="Billiau K."/>
            <person name="Bonnet E."/>
            <person name="Bothwell J.H."/>
            <person name="Bowler C."/>
            <person name="Boyen C."/>
            <person name="Brownlee C."/>
            <person name="Carrano C.J."/>
            <person name="Charrier B."/>
            <person name="Cho G.Y."/>
            <person name="Coelho S.M."/>
            <person name="Collen J."/>
            <person name="Corre E."/>
            <person name="Da Silva C."/>
            <person name="Delage L."/>
            <person name="Delaroque N."/>
            <person name="Dittami S.M."/>
            <person name="Doulbeau S."/>
            <person name="Elias M."/>
            <person name="Farnham G."/>
            <person name="Gachon C.M."/>
            <person name="Gschloessl B."/>
            <person name="Heesch S."/>
            <person name="Jabbari K."/>
            <person name="Jubin C."/>
            <person name="Kawai H."/>
            <person name="Kimura K."/>
            <person name="Kloareg B."/>
            <person name="Kupper F.C."/>
            <person name="Lang D."/>
            <person name="Le Bail A."/>
            <person name="Leblanc C."/>
            <person name="Lerouge P."/>
            <person name="Lohr M."/>
            <person name="Lopez P.J."/>
            <person name="Martens C."/>
            <person name="Maumus F."/>
            <person name="Michel G."/>
            <person name="Miranda-Saavedra D."/>
            <person name="Morales J."/>
            <person name="Moreau H."/>
            <person name="Motomura T."/>
            <person name="Nagasato C."/>
            <person name="Napoli C.A."/>
            <person name="Nelson D.R."/>
            <person name="Nyvall-Collen P."/>
            <person name="Peters A.F."/>
            <person name="Pommier C."/>
            <person name="Potin P."/>
            <person name="Poulain J."/>
            <person name="Quesneville H."/>
            <person name="Read B."/>
            <person name="Rensing S.A."/>
            <person name="Ritter A."/>
            <person name="Rousvoal S."/>
            <person name="Samanta M."/>
            <person name="Samson G."/>
            <person name="Schroeder D.C."/>
            <person name="Segurens B."/>
            <person name="Strittmatter M."/>
            <person name="Tonon T."/>
            <person name="Tregear J.W."/>
            <person name="Valentin K."/>
            <person name="von Dassow P."/>
            <person name="Yamagishi T."/>
            <person name="Van de Peer Y."/>
            <person name="Wincker P."/>
        </authorList>
    </citation>
    <scope>NUCLEOTIDE SEQUENCE [LARGE SCALE GENOMIC DNA]</scope>
    <source>
        <strain evidence="3">Ec32 / CCAP1310/4</strain>
    </source>
</reference>
<accession>D8LMP6</accession>
<dbReference type="InterPro" id="IPR019137">
    <property type="entry name" value="Nck-associated_protein-1"/>
</dbReference>
<dbReference type="InParanoid" id="D8LMP6"/>
<dbReference type="GO" id="GO:0031209">
    <property type="term" value="C:SCAR complex"/>
    <property type="evidence" value="ECO:0007669"/>
    <property type="project" value="TreeGrafter"/>
</dbReference>
<evidence type="ECO:0000313" key="2">
    <source>
        <dbReference type="EMBL" id="CBN76222.1"/>
    </source>
</evidence>